<evidence type="ECO:0000313" key="2">
    <source>
        <dbReference type="EMBL" id="HAU2395342.1"/>
    </source>
</evidence>
<dbReference type="InterPro" id="IPR004675">
    <property type="entry name" value="AhpD_core"/>
</dbReference>
<sequence length="185" mass="21316">MRILEKNIKKTPWYLKPFFWNQKRKYGQILEPALIWARIPRLFLAVAAMYGVIDRKKSPLSPILRSLITVRVSQINWCAFCVDINSATLIKRAGSEAQYKQLAKWRSSSLFSPEEKAALDYAEKVTYSDQRPDDECFNQLKLYYSEQEIIELTALIAFQNMSSKFNSALGVEAQGFCSRQLTGKS</sequence>
<dbReference type="NCBIfam" id="TIGR00778">
    <property type="entry name" value="ahpD_dom"/>
    <property type="match status" value="1"/>
</dbReference>
<evidence type="ECO:0000313" key="3">
    <source>
        <dbReference type="EMBL" id="STX80678.1"/>
    </source>
</evidence>
<dbReference type="eggNOG" id="COG2128">
    <property type="taxonomic scope" value="Bacteria"/>
</dbReference>
<dbReference type="SUPFAM" id="SSF69118">
    <property type="entry name" value="AhpD-like"/>
    <property type="match status" value="1"/>
</dbReference>
<gene>
    <name evidence="2" type="ORF">JBK99_03225</name>
    <name evidence="3" type="ORF">NCTC12000_02694</name>
</gene>
<dbReference type="Proteomes" id="UP000863577">
    <property type="component" value="Unassembled WGS sequence"/>
</dbReference>
<accession>A0A130W1C9</accession>
<dbReference type="PANTHER" id="PTHR34846">
    <property type="entry name" value="4-CARBOXYMUCONOLACTONE DECARBOXYLASE FAMILY PROTEIN (AFU_ORTHOLOGUE AFUA_6G11590)"/>
    <property type="match status" value="1"/>
</dbReference>
<protein>
    <submittedName>
        <fullName evidence="2">Carboxymuconolactone decarboxylase family protein</fullName>
    </submittedName>
    <submittedName>
        <fullName evidence="3">Putative Carboxymuconolactone decarboxylase</fullName>
    </submittedName>
</protein>
<reference evidence="3 4" key="2">
    <citation type="submission" date="2018-06" db="EMBL/GenBank/DDBJ databases">
        <authorList>
            <consortium name="Pathogen Informatics"/>
            <person name="Doyle S."/>
        </authorList>
    </citation>
    <scope>NUCLEOTIDE SEQUENCE [LARGE SCALE GENOMIC DNA]</scope>
    <source>
        <strain evidence="3 4">NCTC12000</strain>
    </source>
</reference>
<dbReference type="InterPro" id="IPR003779">
    <property type="entry name" value="CMD-like"/>
</dbReference>
<dbReference type="EMBL" id="DACWOD010000002">
    <property type="protein sequence ID" value="HAU2395342.1"/>
    <property type="molecule type" value="Genomic_DNA"/>
</dbReference>
<dbReference type="Proteomes" id="UP000254631">
    <property type="component" value="Unassembled WGS sequence"/>
</dbReference>
<dbReference type="InterPro" id="IPR029032">
    <property type="entry name" value="AhpD-like"/>
</dbReference>
<evidence type="ECO:0000313" key="5">
    <source>
        <dbReference type="Proteomes" id="UP000863577"/>
    </source>
</evidence>
<feature type="domain" description="Carboxymuconolactone decarboxylase-like" evidence="1">
    <location>
        <begin position="40"/>
        <end position="123"/>
    </location>
</feature>
<dbReference type="RefSeq" id="WP_011216364.1">
    <property type="nucleotide sequence ID" value="NZ_AP024961.1"/>
</dbReference>
<proteinExistence type="predicted"/>
<reference evidence="2" key="1">
    <citation type="journal article" date="2018" name="Genome Biol.">
        <title>SKESA: strategic k-mer extension for scrupulous assemblies.</title>
        <authorList>
            <person name="Souvorov A."/>
            <person name="Agarwala R."/>
            <person name="Lipman D.J."/>
        </authorList>
    </citation>
    <scope>NUCLEOTIDE SEQUENCE</scope>
    <source>
        <strain evidence="2">CL18-200174</strain>
    </source>
</reference>
<dbReference type="Pfam" id="PF02627">
    <property type="entry name" value="CMD"/>
    <property type="match status" value="1"/>
</dbReference>
<dbReference type="Gene3D" id="1.20.1290.10">
    <property type="entry name" value="AhpD-like"/>
    <property type="match status" value="1"/>
</dbReference>
<reference evidence="2" key="3">
    <citation type="submission" date="2019-09" db="EMBL/GenBank/DDBJ databases">
        <authorList>
            <consortium name="NCBI Pathogen Detection Project"/>
        </authorList>
    </citation>
    <scope>NUCLEOTIDE SEQUENCE</scope>
    <source>
        <strain evidence="2">CL18-200174</strain>
    </source>
</reference>
<dbReference type="OMA" id="RELAVYW"/>
<evidence type="ECO:0000313" key="4">
    <source>
        <dbReference type="Proteomes" id="UP000254631"/>
    </source>
</evidence>
<dbReference type="AlphaFoldDB" id="A0A130W1C9"/>
<dbReference type="STRING" id="91892.BIZ52_12480"/>
<dbReference type="GO" id="GO:0051920">
    <property type="term" value="F:peroxiredoxin activity"/>
    <property type="evidence" value="ECO:0007669"/>
    <property type="project" value="InterPro"/>
</dbReference>
<organism evidence="2 5">
    <name type="scientific">Legionella pneumophila</name>
    <dbReference type="NCBI Taxonomy" id="446"/>
    <lineage>
        <taxon>Bacteria</taxon>
        <taxon>Pseudomonadati</taxon>
        <taxon>Pseudomonadota</taxon>
        <taxon>Gammaproteobacteria</taxon>
        <taxon>Legionellales</taxon>
        <taxon>Legionellaceae</taxon>
        <taxon>Legionella</taxon>
    </lineage>
</organism>
<dbReference type="PANTHER" id="PTHR34846:SF10">
    <property type="entry name" value="CYTOPLASMIC PROTEIN"/>
    <property type="match status" value="1"/>
</dbReference>
<evidence type="ECO:0000259" key="1">
    <source>
        <dbReference type="Pfam" id="PF02627"/>
    </source>
</evidence>
<name>A0A130W1C9_LEGPN</name>
<dbReference type="EMBL" id="UGOL01000001">
    <property type="protein sequence ID" value="STX80678.1"/>
    <property type="molecule type" value="Genomic_DNA"/>
</dbReference>